<accession>A0A4Q2RID6</accession>
<keyword evidence="2 5" id="KW-0812">Transmembrane</keyword>
<dbReference type="InterPro" id="IPR020846">
    <property type="entry name" value="MFS_dom"/>
</dbReference>
<feature type="transmembrane region" description="Helical" evidence="5">
    <location>
        <begin position="144"/>
        <end position="165"/>
    </location>
</feature>
<dbReference type="InterPro" id="IPR011701">
    <property type="entry name" value="MFS"/>
</dbReference>
<evidence type="ECO:0000259" key="6">
    <source>
        <dbReference type="PROSITE" id="PS50850"/>
    </source>
</evidence>
<organism evidence="7 8">
    <name type="scientific">Lichenibacterium ramalinae</name>
    <dbReference type="NCBI Taxonomy" id="2316527"/>
    <lineage>
        <taxon>Bacteria</taxon>
        <taxon>Pseudomonadati</taxon>
        <taxon>Pseudomonadota</taxon>
        <taxon>Alphaproteobacteria</taxon>
        <taxon>Hyphomicrobiales</taxon>
        <taxon>Lichenihabitantaceae</taxon>
        <taxon>Lichenibacterium</taxon>
    </lineage>
</organism>
<dbReference type="InterPro" id="IPR036259">
    <property type="entry name" value="MFS_trans_sf"/>
</dbReference>
<name>A0A4Q2RID6_9HYPH</name>
<keyword evidence="3 5" id="KW-1133">Transmembrane helix</keyword>
<comment type="caution">
    <text evidence="7">The sequence shown here is derived from an EMBL/GenBank/DDBJ whole genome shotgun (WGS) entry which is preliminary data.</text>
</comment>
<feature type="transmembrane region" description="Helical" evidence="5">
    <location>
        <begin position="239"/>
        <end position="263"/>
    </location>
</feature>
<protein>
    <submittedName>
        <fullName evidence="7">MFS transporter</fullName>
    </submittedName>
</protein>
<evidence type="ECO:0000256" key="1">
    <source>
        <dbReference type="ARBA" id="ARBA00004141"/>
    </source>
</evidence>
<evidence type="ECO:0000256" key="3">
    <source>
        <dbReference type="ARBA" id="ARBA00022989"/>
    </source>
</evidence>
<evidence type="ECO:0000313" key="7">
    <source>
        <dbReference type="EMBL" id="RYB07030.1"/>
    </source>
</evidence>
<sequence length="389" mass="37432">MTSLSRPLRDARWVERGAILAVFLQLGLFAGAWAAALPAIKAGLALTDREISLALLSFAGGSIASTIATGRLASRLGTRRVTRLGAVATVLTLVLPAFATSLAGLCAATVAMGAAMGLLDVAMNGHAGALEERWGAPLMSSFHGAFSLGGLAGAALGGLLATAGFGAGGQIGVAAAVSGVVGLAGLPFLGAGAATAPGGGPALALPGRRLLGLGVVAAFCFVVEGAMGDWSAIYLDTVAGSGLALAALGYVGFSITMAGVRFAGDRAVAALGSRAILVGGGLVAGAGLALAVAVPVPIVAALGFGLVGLGLGNVAPVAFSAGARVGPTPAAGVAPVATVGYAGFLLGPPIIGLLSGIAGLRGALGCLVLATGIVALVGYRVVDGRRSRT</sequence>
<proteinExistence type="predicted"/>
<keyword evidence="4 5" id="KW-0472">Membrane</keyword>
<dbReference type="GO" id="GO:0022857">
    <property type="term" value="F:transmembrane transporter activity"/>
    <property type="evidence" value="ECO:0007669"/>
    <property type="project" value="InterPro"/>
</dbReference>
<dbReference type="PANTHER" id="PTHR23514">
    <property type="entry name" value="BYPASS OF STOP CODON PROTEIN 6"/>
    <property type="match status" value="1"/>
</dbReference>
<evidence type="ECO:0000256" key="4">
    <source>
        <dbReference type="ARBA" id="ARBA00023136"/>
    </source>
</evidence>
<feature type="transmembrane region" description="Helical" evidence="5">
    <location>
        <begin position="360"/>
        <end position="382"/>
    </location>
</feature>
<dbReference type="RefSeq" id="WP_129217573.1">
    <property type="nucleotide sequence ID" value="NZ_QYBC01000002.1"/>
</dbReference>
<dbReference type="PROSITE" id="PS50850">
    <property type="entry name" value="MFS"/>
    <property type="match status" value="1"/>
</dbReference>
<keyword evidence="8" id="KW-1185">Reference proteome</keyword>
<dbReference type="PANTHER" id="PTHR23514:SF13">
    <property type="entry name" value="INNER MEMBRANE PROTEIN YBJJ"/>
    <property type="match status" value="1"/>
</dbReference>
<dbReference type="AlphaFoldDB" id="A0A4Q2RID6"/>
<dbReference type="EMBL" id="QYBC01000002">
    <property type="protein sequence ID" value="RYB07030.1"/>
    <property type="molecule type" value="Genomic_DNA"/>
</dbReference>
<evidence type="ECO:0000256" key="2">
    <source>
        <dbReference type="ARBA" id="ARBA00022692"/>
    </source>
</evidence>
<dbReference type="GO" id="GO:0016020">
    <property type="term" value="C:membrane"/>
    <property type="evidence" value="ECO:0007669"/>
    <property type="project" value="UniProtKB-SubCell"/>
</dbReference>
<feature type="domain" description="Major facilitator superfamily (MFS) profile" evidence="6">
    <location>
        <begin position="1"/>
        <end position="389"/>
    </location>
</feature>
<reference evidence="7 8" key="2">
    <citation type="submission" date="2019-02" db="EMBL/GenBank/DDBJ databases">
        <title>'Lichenibacterium ramalinii' gen. nov. sp. nov., 'Lichenibacterium minor' gen. nov. sp. nov.</title>
        <authorList>
            <person name="Pankratov T."/>
        </authorList>
    </citation>
    <scope>NUCLEOTIDE SEQUENCE [LARGE SCALE GENOMIC DNA]</scope>
    <source>
        <strain evidence="7 8">RmlP001</strain>
    </source>
</reference>
<dbReference type="Proteomes" id="UP000289411">
    <property type="component" value="Unassembled WGS sequence"/>
</dbReference>
<gene>
    <name evidence="7" type="ORF">D3272_02830</name>
</gene>
<dbReference type="Pfam" id="PF07690">
    <property type="entry name" value="MFS_1"/>
    <property type="match status" value="1"/>
</dbReference>
<dbReference type="Gene3D" id="1.20.1250.20">
    <property type="entry name" value="MFS general substrate transporter like domains"/>
    <property type="match status" value="1"/>
</dbReference>
<evidence type="ECO:0000313" key="8">
    <source>
        <dbReference type="Proteomes" id="UP000289411"/>
    </source>
</evidence>
<feature type="transmembrane region" description="Helical" evidence="5">
    <location>
        <begin position="331"/>
        <end position="354"/>
    </location>
</feature>
<feature type="transmembrane region" description="Helical" evidence="5">
    <location>
        <begin position="300"/>
        <end position="319"/>
    </location>
</feature>
<reference evidence="7 8" key="1">
    <citation type="submission" date="2018-09" db="EMBL/GenBank/DDBJ databases">
        <authorList>
            <person name="Grouzdev D.S."/>
            <person name="Krutkina M.S."/>
        </authorList>
    </citation>
    <scope>NUCLEOTIDE SEQUENCE [LARGE SCALE GENOMIC DNA]</scope>
    <source>
        <strain evidence="7 8">RmlP001</strain>
    </source>
</reference>
<feature type="transmembrane region" description="Helical" evidence="5">
    <location>
        <begin position="50"/>
        <end position="69"/>
    </location>
</feature>
<evidence type="ECO:0000256" key="5">
    <source>
        <dbReference type="SAM" id="Phobius"/>
    </source>
</evidence>
<dbReference type="SUPFAM" id="SSF103473">
    <property type="entry name" value="MFS general substrate transporter"/>
    <property type="match status" value="1"/>
</dbReference>
<dbReference type="InterPro" id="IPR051788">
    <property type="entry name" value="MFS_Transporter"/>
</dbReference>
<feature type="transmembrane region" description="Helical" evidence="5">
    <location>
        <begin position="171"/>
        <end position="189"/>
    </location>
</feature>
<feature type="transmembrane region" description="Helical" evidence="5">
    <location>
        <begin position="275"/>
        <end position="294"/>
    </location>
</feature>
<comment type="subcellular location">
    <subcellularLocation>
        <location evidence="1">Membrane</location>
        <topology evidence="1">Multi-pass membrane protein</topology>
    </subcellularLocation>
</comment>
<dbReference type="OrthoDB" id="9810941at2"/>